<dbReference type="GO" id="GO:0044272">
    <property type="term" value="P:sulfur compound biosynthetic process"/>
    <property type="evidence" value="ECO:0007669"/>
    <property type="project" value="UniProtKB-ARBA"/>
</dbReference>
<name>A0A1Y5F9H0_9BACT</name>
<evidence type="ECO:0000313" key="6">
    <source>
        <dbReference type="EMBL" id="OUR97444.1"/>
    </source>
</evidence>
<dbReference type="InterPro" id="IPR046342">
    <property type="entry name" value="CBS_dom_sf"/>
</dbReference>
<feature type="domain" description="CBS" evidence="5">
    <location>
        <begin position="339"/>
        <end position="398"/>
    </location>
</feature>
<organism evidence="6 7">
    <name type="scientific">Halobacteriovorax marinus</name>
    <dbReference type="NCBI Taxonomy" id="97084"/>
    <lineage>
        <taxon>Bacteria</taxon>
        <taxon>Pseudomonadati</taxon>
        <taxon>Bdellovibrionota</taxon>
        <taxon>Bacteriovoracia</taxon>
        <taxon>Bacteriovoracales</taxon>
        <taxon>Halobacteriovoraceae</taxon>
        <taxon>Halobacteriovorax</taxon>
    </lineage>
</organism>
<dbReference type="InterPro" id="IPR001926">
    <property type="entry name" value="TrpB-like_PALP"/>
</dbReference>
<dbReference type="SUPFAM" id="SSF53686">
    <property type="entry name" value="Tryptophan synthase beta subunit-like PLP-dependent enzymes"/>
    <property type="match status" value="1"/>
</dbReference>
<dbReference type="Gene3D" id="3.10.580.10">
    <property type="entry name" value="CBS-domain"/>
    <property type="match status" value="1"/>
</dbReference>
<dbReference type="InterPro" id="IPR050214">
    <property type="entry name" value="Cys_Synth/Cystath_Beta-Synth"/>
</dbReference>
<dbReference type="Pfam" id="PF00291">
    <property type="entry name" value="PALP"/>
    <property type="match status" value="1"/>
</dbReference>
<evidence type="ECO:0000256" key="1">
    <source>
        <dbReference type="ARBA" id="ARBA00001933"/>
    </source>
</evidence>
<dbReference type="InterPro" id="IPR000644">
    <property type="entry name" value="CBS_dom"/>
</dbReference>
<evidence type="ECO:0000256" key="3">
    <source>
        <dbReference type="ARBA" id="ARBA00022898"/>
    </source>
</evidence>
<dbReference type="GO" id="GO:0006534">
    <property type="term" value="P:cysteine metabolic process"/>
    <property type="evidence" value="ECO:0007669"/>
    <property type="project" value="UniProtKB-ARBA"/>
</dbReference>
<dbReference type="CDD" id="cd01561">
    <property type="entry name" value="CBS_like"/>
    <property type="match status" value="1"/>
</dbReference>
<dbReference type="SUPFAM" id="SSF54631">
    <property type="entry name" value="CBS-domain pair"/>
    <property type="match status" value="1"/>
</dbReference>
<proteinExistence type="inferred from homology"/>
<dbReference type="Pfam" id="PF00571">
    <property type="entry name" value="CBS"/>
    <property type="match status" value="1"/>
</dbReference>
<dbReference type="SMART" id="SM00116">
    <property type="entry name" value="CBS"/>
    <property type="match status" value="2"/>
</dbReference>
<evidence type="ECO:0000313" key="7">
    <source>
        <dbReference type="Proteomes" id="UP000196531"/>
    </source>
</evidence>
<dbReference type="PROSITE" id="PS51371">
    <property type="entry name" value="CBS"/>
    <property type="match status" value="1"/>
</dbReference>
<dbReference type="EMBL" id="MAAO01000006">
    <property type="protein sequence ID" value="OUR97444.1"/>
    <property type="molecule type" value="Genomic_DNA"/>
</dbReference>
<comment type="similarity">
    <text evidence="2">Belongs to the cysteine synthase/cystathionine beta-synthase family.</text>
</comment>
<accession>A0A1Y5F9H0</accession>
<dbReference type="PANTHER" id="PTHR10314">
    <property type="entry name" value="CYSTATHIONINE BETA-SYNTHASE"/>
    <property type="match status" value="1"/>
</dbReference>
<comment type="cofactor">
    <cofactor evidence="1">
        <name>pyridoxal 5'-phosphate</name>
        <dbReference type="ChEBI" id="CHEBI:597326"/>
    </cofactor>
</comment>
<sequence>MKGAKANVLEAIGNTPIVKLNKLANDVESDIYVKLEFMNPGGSTKDRIGAYMLDQAVIDGDLKPGGTIIEGTSGNTGVGLAMWAAVYGYKCIFVLADKQSQEKIDNLRSFGAKVVVCPTNVEPEDPRSYYSVSKRLADTIPNSFYVNQYDNLHNRNTHYTWTAPEMFEQTQGDFDVFIAGVGTGGTISGCGKYFKEKMPNVEIVGIDCVGSIIAHYKKTGEIGEAKSYVLEGVGEDFIPGNYDFDMIDDFEVVGDKESFIMTRRLLKEEGIYAGGSAGAAICGALKYAKKQKTKKKILILLHDSGNRYASKIYNDDWMSDNGYLDSSFNVQIKDVLKDLGKKGSVHTISDVSTIGEAIEILDKKGISQLPVLNGQQEIVGLITEKNLVRPVLMGEFQRDDNISLATSNKFRVVDTNELLETVGDALLNKEVVFITEEGKLKNIITEIDILQYFSKKGNS</sequence>
<evidence type="ECO:0000259" key="5">
    <source>
        <dbReference type="PROSITE" id="PS51371"/>
    </source>
</evidence>
<dbReference type="Gene3D" id="3.40.50.1100">
    <property type="match status" value="2"/>
</dbReference>
<evidence type="ECO:0000256" key="2">
    <source>
        <dbReference type="ARBA" id="ARBA00007103"/>
    </source>
</evidence>
<keyword evidence="4" id="KW-0129">CBS domain</keyword>
<dbReference type="Proteomes" id="UP000196531">
    <property type="component" value="Unassembled WGS sequence"/>
</dbReference>
<keyword evidence="3" id="KW-0663">Pyridoxal phosphate</keyword>
<dbReference type="FunFam" id="3.40.50.1100:FF:000003">
    <property type="entry name" value="Cystathionine beta-synthase"/>
    <property type="match status" value="1"/>
</dbReference>
<gene>
    <name evidence="6" type="ORF">A9Q84_07120</name>
</gene>
<dbReference type="FunFam" id="3.40.50.1100:FF:000118">
    <property type="entry name" value="Related to CYS4-cystathionine beta-synthase"/>
    <property type="match status" value="1"/>
</dbReference>
<dbReference type="InterPro" id="IPR036052">
    <property type="entry name" value="TrpB-like_PALP_sf"/>
</dbReference>
<protein>
    <recommendedName>
        <fullName evidence="5">CBS domain-containing protein</fullName>
    </recommendedName>
</protein>
<evidence type="ECO:0000256" key="4">
    <source>
        <dbReference type="PROSITE-ProRule" id="PRU00703"/>
    </source>
</evidence>
<dbReference type="GO" id="GO:0009069">
    <property type="term" value="P:serine family amino acid metabolic process"/>
    <property type="evidence" value="ECO:0007669"/>
    <property type="project" value="UniProtKB-ARBA"/>
</dbReference>
<comment type="caution">
    <text evidence="6">The sequence shown here is derived from an EMBL/GenBank/DDBJ whole genome shotgun (WGS) entry which is preliminary data.</text>
</comment>
<dbReference type="AlphaFoldDB" id="A0A1Y5F9H0"/>
<reference evidence="7" key="1">
    <citation type="journal article" date="2017" name="Proc. Natl. Acad. Sci. U.S.A.">
        <title>Simulation of Deepwater Horizon oil plume reveals substrate specialization within a complex community of hydrocarbon-degraders.</title>
        <authorList>
            <person name="Hu P."/>
            <person name="Dubinsky E.A."/>
            <person name="Probst A.J."/>
            <person name="Wang J."/>
            <person name="Sieber C.M.K."/>
            <person name="Tom L.M."/>
            <person name="Gardinali P."/>
            <person name="Banfield J.F."/>
            <person name="Atlas R.M."/>
            <person name="Andersen G.L."/>
        </authorList>
    </citation>
    <scope>NUCLEOTIDE SEQUENCE [LARGE SCALE GENOMIC DNA]</scope>
</reference>